<evidence type="ECO:0000256" key="1">
    <source>
        <dbReference type="SAM" id="Coils"/>
    </source>
</evidence>
<proteinExistence type="predicted"/>
<organism evidence="2 3">
    <name type="scientific">Candidatus Azambacteria bacterium RIFCSPHIGHO2_01_FULL_40_24</name>
    <dbReference type="NCBI Taxonomy" id="1797301"/>
    <lineage>
        <taxon>Bacteria</taxon>
        <taxon>Candidatus Azamiibacteriota</taxon>
    </lineage>
</organism>
<accession>A0A1F5B236</accession>
<evidence type="ECO:0000313" key="2">
    <source>
        <dbReference type="EMBL" id="OGD24656.1"/>
    </source>
</evidence>
<dbReference type="EMBL" id="MEYK01000036">
    <property type="protein sequence ID" value="OGD24656.1"/>
    <property type="molecule type" value="Genomic_DNA"/>
</dbReference>
<comment type="caution">
    <text evidence="2">The sequence shown here is derived from an EMBL/GenBank/DDBJ whole genome shotgun (WGS) entry which is preliminary data.</text>
</comment>
<keyword evidence="1" id="KW-0175">Coiled coil</keyword>
<dbReference type="Proteomes" id="UP000176431">
    <property type="component" value="Unassembled WGS sequence"/>
</dbReference>
<sequence length="92" mass="11069">MSNFEYKPEKNDPLAAMEELKHGRFLITDEEREQITKKALAEGRDPEEAIREHEERLAKATERLREKQKEEAIKDLERDMNEQFLNKKRENK</sequence>
<name>A0A1F5B236_9BACT</name>
<gene>
    <name evidence="2" type="ORF">A2819_02860</name>
</gene>
<dbReference type="AlphaFoldDB" id="A0A1F5B236"/>
<protein>
    <submittedName>
        <fullName evidence="2">Uncharacterized protein</fullName>
    </submittedName>
</protein>
<feature type="coiled-coil region" evidence="1">
    <location>
        <begin position="50"/>
        <end position="86"/>
    </location>
</feature>
<reference evidence="2 3" key="1">
    <citation type="journal article" date="2016" name="Nat. Commun.">
        <title>Thousands of microbial genomes shed light on interconnected biogeochemical processes in an aquifer system.</title>
        <authorList>
            <person name="Anantharaman K."/>
            <person name="Brown C.T."/>
            <person name="Hug L.A."/>
            <person name="Sharon I."/>
            <person name="Castelle C.J."/>
            <person name="Probst A.J."/>
            <person name="Thomas B.C."/>
            <person name="Singh A."/>
            <person name="Wilkins M.J."/>
            <person name="Karaoz U."/>
            <person name="Brodie E.L."/>
            <person name="Williams K.H."/>
            <person name="Hubbard S.S."/>
            <person name="Banfield J.F."/>
        </authorList>
    </citation>
    <scope>NUCLEOTIDE SEQUENCE [LARGE SCALE GENOMIC DNA]</scope>
</reference>
<evidence type="ECO:0000313" key="3">
    <source>
        <dbReference type="Proteomes" id="UP000176431"/>
    </source>
</evidence>